<dbReference type="CDD" id="cd01129">
    <property type="entry name" value="PulE-GspE-like"/>
    <property type="match status" value="1"/>
</dbReference>
<name>A0A5C5XPH4_9BACT</name>
<dbReference type="Gene3D" id="3.40.50.300">
    <property type="entry name" value="P-loop containing nucleotide triphosphate hydrolases"/>
    <property type="match status" value="1"/>
</dbReference>
<dbReference type="Proteomes" id="UP000318053">
    <property type="component" value="Unassembled WGS sequence"/>
</dbReference>
<dbReference type="AlphaFoldDB" id="A0A5C5XPH4"/>
<dbReference type="PANTHER" id="PTHR30258">
    <property type="entry name" value="TYPE II SECRETION SYSTEM PROTEIN GSPE-RELATED"/>
    <property type="match status" value="1"/>
</dbReference>
<keyword evidence="2" id="KW-0547">Nucleotide-binding</keyword>
<evidence type="ECO:0000256" key="1">
    <source>
        <dbReference type="ARBA" id="ARBA00006611"/>
    </source>
</evidence>
<dbReference type="Pfam" id="PF00437">
    <property type="entry name" value="T2SSE"/>
    <property type="match status" value="1"/>
</dbReference>
<evidence type="ECO:0000259" key="4">
    <source>
        <dbReference type="Pfam" id="PF00437"/>
    </source>
</evidence>
<proteinExistence type="inferred from homology"/>
<keyword evidence="3" id="KW-0067">ATP-binding</keyword>
<organism evidence="5 6">
    <name type="scientific">Allorhodopirellula solitaria</name>
    <dbReference type="NCBI Taxonomy" id="2527987"/>
    <lineage>
        <taxon>Bacteria</taxon>
        <taxon>Pseudomonadati</taxon>
        <taxon>Planctomycetota</taxon>
        <taxon>Planctomycetia</taxon>
        <taxon>Pirellulales</taxon>
        <taxon>Pirellulaceae</taxon>
        <taxon>Allorhodopirellula</taxon>
    </lineage>
</organism>
<feature type="domain" description="Bacterial type II secretion system protein E" evidence="4">
    <location>
        <begin position="44"/>
        <end position="412"/>
    </location>
</feature>
<comment type="caution">
    <text evidence="5">The sequence shown here is derived from an EMBL/GenBank/DDBJ whole genome shotgun (WGS) entry which is preliminary data.</text>
</comment>
<dbReference type="GO" id="GO:0016887">
    <property type="term" value="F:ATP hydrolysis activity"/>
    <property type="evidence" value="ECO:0007669"/>
    <property type="project" value="TreeGrafter"/>
</dbReference>
<comment type="similarity">
    <text evidence="1">Belongs to the GSP E family.</text>
</comment>
<evidence type="ECO:0000256" key="3">
    <source>
        <dbReference type="ARBA" id="ARBA00022840"/>
    </source>
</evidence>
<evidence type="ECO:0000313" key="6">
    <source>
        <dbReference type="Proteomes" id="UP000318053"/>
    </source>
</evidence>
<dbReference type="PANTHER" id="PTHR30258:SF2">
    <property type="entry name" value="COMG OPERON PROTEIN 1"/>
    <property type="match status" value="1"/>
</dbReference>
<dbReference type="EMBL" id="SJPK01000009">
    <property type="protein sequence ID" value="TWT64814.1"/>
    <property type="molecule type" value="Genomic_DNA"/>
</dbReference>
<dbReference type="InterPro" id="IPR027417">
    <property type="entry name" value="P-loop_NTPase"/>
</dbReference>
<gene>
    <name evidence="5" type="primary">epsE_2</name>
    <name evidence="5" type="ORF">CA85_35990</name>
</gene>
<dbReference type="GO" id="GO:0005524">
    <property type="term" value="F:ATP binding"/>
    <property type="evidence" value="ECO:0007669"/>
    <property type="project" value="UniProtKB-KW"/>
</dbReference>
<sequence length="418" mass="44639">MGVASSLRSFSLAVLASVRGRDAKFLKDFMAVSLSSRRLPPSDANFAAAMVDDCLTTAIRCGASDVHLQPRAESWDVSFRIDGVLQPRESYQRSSESDPVSRLMALAGLPSYHGGVPQEGPLRWRDADGDLREMRLGIFPTVHGNRAAIRIMDDREAIRRLDQLGFDAATTGQIESVCDSREGWLLVAGPAGSGKTTTLYACLSQIASRDFHRSVLTIEDPIESVIDSISQSQLQPASGLTLAAAMRAAVRQDAEVLLVSEIRDVETAEAVLAASMTGHLCFSSIHAGSLGTTLRRLVQMQLPLFAIQSGLRGILCQRLLRRKCAACAGGSQTAASTCERCHATGYEGRIPIAQMVTLDSGPAGQAIWGAVVDGRPASEIDDVAAQAGVASLRSQAERLVEEGQTDAAEVFRVLGRSS</sequence>
<accession>A0A5C5XPH4</accession>
<reference evidence="5 6" key="1">
    <citation type="submission" date="2019-02" db="EMBL/GenBank/DDBJ databases">
        <title>Deep-cultivation of Planctomycetes and their phenomic and genomic characterization uncovers novel biology.</title>
        <authorList>
            <person name="Wiegand S."/>
            <person name="Jogler M."/>
            <person name="Boedeker C."/>
            <person name="Pinto D."/>
            <person name="Vollmers J."/>
            <person name="Rivas-Marin E."/>
            <person name="Kohn T."/>
            <person name="Peeters S.H."/>
            <person name="Heuer A."/>
            <person name="Rast P."/>
            <person name="Oberbeckmann S."/>
            <person name="Bunk B."/>
            <person name="Jeske O."/>
            <person name="Meyerdierks A."/>
            <person name="Storesund J.E."/>
            <person name="Kallscheuer N."/>
            <person name="Luecker S."/>
            <person name="Lage O.M."/>
            <person name="Pohl T."/>
            <person name="Merkel B.J."/>
            <person name="Hornburger P."/>
            <person name="Mueller R.-W."/>
            <person name="Bruemmer F."/>
            <person name="Labrenz M."/>
            <person name="Spormann A.M."/>
            <person name="Op Den Camp H."/>
            <person name="Overmann J."/>
            <person name="Amann R."/>
            <person name="Jetten M.S.M."/>
            <person name="Mascher T."/>
            <person name="Medema M.H."/>
            <person name="Devos D.P."/>
            <person name="Kaster A.-K."/>
            <person name="Ovreas L."/>
            <person name="Rohde M."/>
            <person name="Galperin M.Y."/>
            <person name="Jogler C."/>
        </authorList>
    </citation>
    <scope>NUCLEOTIDE SEQUENCE [LARGE SCALE GENOMIC DNA]</scope>
    <source>
        <strain evidence="5 6">CA85</strain>
    </source>
</reference>
<keyword evidence="6" id="KW-1185">Reference proteome</keyword>
<dbReference type="SUPFAM" id="SSF52540">
    <property type="entry name" value="P-loop containing nucleoside triphosphate hydrolases"/>
    <property type="match status" value="1"/>
</dbReference>
<dbReference type="InterPro" id="IPR001482">
    <property type="entry name" value="T2SS/T4SS_dom"/>
</dbReference>
<dbReference type="Gene3D" id="3.30.450.90">
    <property type="match status" value="1"/>
</dbReference>
<protein>
    <submittedName>
        <fullName evidence="5">Type II secretion system protein E</fullName>
    </submittedName>
</protein>
<evidence type="ECO:0000313" key="5">
    <source>
        <dbReference type="EMBL" id="TWT64814.1"/>
    </source>
</evidence>
<evidence type="ECO:0000256" key="2">
    <source>
        <dbReference type="ARBA" id="ARBA00022741"/>
    </source>
</evidence>
<dbReference type="GO" id="GO:0005886">
    <property type="term" value="C:plasma membrane"/>
    <property type="evidence" value="ECO:0007669"/>
    <property type="project" value="TreeGrafter"/>
</dbReference>